<dbReference type="Pfam" id="PF14833">
    <property type="entry name" value="NAD_binding_11"/>
    <property type="match status" value="1"/>
</dbReference>
<organism evidence="8 9">
    <name type="scientific">Leuconostoc suionicum</name>
    <dbReference type="NCBI Taxonomy" id="1511761"/>
    <lineage>
        <taxon>Bacteria</taxon>
        <taxon>Bacillati</taxon>
        <taxon>Bacillota</taxon>
        <taxon>Bacilli</taxon>
        <taxon>Lactobacillales</taxon>
        <taxon>Lactobacillaceae</taxon>
        <taxon>Leuconostoc</taxon>
    </lineage>
</organism>
<dbReference type="InterPro" id="IPR013328">
    <property type="entry name" value="6PGD_dom2"/>
</dbReference>
<dbReference type="Pfam" id="PF03446">
    <property type="entry name" value="NAD_binding_2"/>
    <property type="match status" value="1"/>
</dbReference>
<protein>
    <submittedName>
        <fullName evidence="8">2-hydroxy-3-oxopropionate reductase</fullName>
        <ecNumber evidence="8">1.1.1.60</ecNumber>
    </submittedName>
</protein>
<evidence type="ECO:0000313" key="7">
    <source>
        <dbReference type="EMBL" id="SPD93678.1"/>
    </source>
</evidence>
<dbReference type="GO" id="GO:0050661">
    <property type="term" value="F:NADP binding"/>
    <property type="evidence" value="ECO:0007669"/>
    <property type="project" value="InterPro"/>
</dbReference>
<evidence type="ECO:0000259" key="5">
    <source>
        <dbReference type="Pfam" id="PF03446"/>
    </source>
</evidence>
<dbReference type="InterPro" id="IPR008927">
    <property type="entry name" value="6-PGluconate_DH-like_C_sf"/>
</dbReference>
<reference evidence="7 10" key="2">
    <citation type="submission" date="2018-02" db="EMBL/GenBank/DDBJ databases">
        <authorList>
            <person name="Rodrigo-Torres L."/>
            <person name="Arahal R. D."/>
            <person name="Lucena T."/>
        </authorList>
    </citation>
    <scope>NUCLEOTIDE SEQUENCE [LARGE SCALE GENOMIC DNA]</scope>
    <source>
        <strain evidence="7 10">CECT 8486</strain>
    </source>
</reference>
<evidence type="ECO:0000313" key="10">
    <source>
        <dbReference type="Proteomes" id="UP000239237"/>
    </source>
</evidence>
<dbReference type="InterPro" id="IPR015815">
    <property type="entry name" value="HIBADH-related"/>
</dbReference>
<feature type="domain" description="3-hydroxyisobutyrate dehydrogenase-like NAD-binding" evidence="6">
    <location>
        <begin position="160"/>
        <end position="280"/>
    </location>
</feature>
<dbReference type="EMBL" id="OKQU01000002">
    <property type="protein sequence ID" value="SPE09334.1"/>
    <property type="molecule type" value="Genomic_DNA"/>
</dbReference>
<sequence>MAKIGWIGLGQMGTPMATHLLQDNSLMVYNRTSAKAKPLVEQGATLAQSVPELLTNSDVIFLMVTDFYAIESIIDEDFLSHISDKTLINMSTIAPAESRTVSTWITEHNGQYVEAPVSGSVFAAESGSLLILTAGTESIVNGLEPLWQALGTYKYSGSIGNGTALKLVLNALLGMFGEAYSEAILLGEAFGLSKQAILDTISESVIGTPFFEYKKTLFASEKFDPQFMLKHITKDMNLIQGFMQQSHLNLPVVHKDVTIYNKTSSNEDSNLDMTVVYQYLKDMKASE</sequence>
<evidence type="ECO:0000256" key="1">
    <source>
        <dbReference type="ARBA" id="ARBA00009080"/>
    </source>
</evidence>
<dbReference type="Proteomes" id="UP000237923">
    <property type="component" value="Unassembled WGS sequence"/>
</dbReference>
<evidence type="ECO:0000256" key="4">
    <source>
        <dbReference type="PIRSR" id="PIRSR000103-1"/>
    </source>
</evidence>
<comment type="similarity">
    <text evidence="1">Belongs to the HIBADH-related family.</text>
</comment>
<feature type="domain" description="6-phosphogluconate dehydrogenase NADP-binding" evidence="5">
    <location>
        <begin position="3"/>
        <end position="152"/>
    </location>
</feature>
<evidence type="ECO:0000256" key="3">
    <source>
        <dbReference type="ARBA" id="ARBA00023027"/>
    </source>
</evidence>
<evidence type="ECO:0000256" key="2">
    <source>
        <dbReference type="ARBA" id="ARBA00023002"/>
    </source>
</evidence>
<reference evidence="8 9" key="1">
    <citation type="submission" date="2018-02" db="EMBL/GenBank/DDBJ databases">
        <authorList>
            <person name="Cohen D.B."/>
            <person name="Kent A.D."/>
        </authorList>
    </citation>
    <scope>NUCLEOTIDE SEQUENCE [LARGE SCALE GENOMIC DNA]</scope>
    <source>
        <strain evidence="8 9">CECT 9216</strain>
    </source>
</reference>
<dbReference type="Gene3D" id="1.10.1040.10">
    <property type="entry name" value="N-(1-d-carboxylethyl)-l-norvaline Dehydrogenase, domain 2"/>
    <property type="match status" value="1"/>
</dbReference>
<dbReference type="KEGG" id="lsu:A6B45_09615"/>
<dbReference type="InterPro" id="IPR036291">
    <property type="entry name" value="NAD(P)-bd_dom_sf"/>
</dbReference>
<evidence type="ECO:0000313" key="8">
    <source>
        <dbReference type="EMBL" id="SPE09334.1"/>
    </source>
</evidence>
<dbReference type="InterPro" id="IPR051265">
    <property type="entry name" value="HIBADH-related_NP60_sf"/>
</dbReference>
<dbReference type="EC" id="1.1.1.60" evidence="8"/>
<dbReference type="SUPFAM" id="SSF48179">
    <property type="entry name" value="6-phosphogluconate dehydrogenase C-terminal domain-like"/>
    <property type="match status" value="1"/>
</dbReference>
<evidence type="ECO:0000313" key="9">
    <source>
        <dbReference type="Proteomes" id="UP000237923"/>
    </source>
</evidence>
<dbReference type="Gene3D" id="3.40.50.720">
    <property type="entry name" value="NAD(P)-binding Rossmann-like Domain"/>
    <property type="match status" value="1"/>
</dbReference>
<dbReference type="EMBL" id="OKQR01000002">
    <property type="protein sequence ID" value="SPD93678.1"/>
    <property type="molecule type" value="Genomic_DNA"/>
</dbReference>
<dbReference type="PANTHER" id="PTHR43580">
    <property type="entry name" value="OXIDOREDUCTASE GLYR1-RELATED"/>
    <property type="match status" value="1"/>
</dbReference>
<keyword evidence="3" id="KW-0520">NAD</keyword>
<dbReference type="InterPro" id="IPR029154">
    <property type="entry name" value="HIBADH-like_NADP-bd"/>
</dbReference>
<accession>A0A2N9KF51</accession>
<evidence type="ECO:0000259" key="6">
    <source>
        <dbReference type="Pfam" id="PF14833"/>
    </source>
</evidence>
<keyword evidence="10" id="KW-1185">Reference proteome</keyword>
<proteinExistence type="inferred from homology"/>
<dbReference type="GO" id="GO:0008679">
    <property type="term" value="F:2-hydroxy-3-oxopropionate reductase activity"/>
    <property type="evidence" value="ECO:0007669"/>
    <property type="project" value="UniProtKB-EC"/>
</dbReference>
<dbReference type="AlphaFoldDB" id="A0A2N9KF51"/>
<keyword evidence="2 8" id="KW-0560">Oxidoreductase</keyword>
<gene>
    <name evidence="8" type="primary">glxR_2</name>
    <name evidence="7" type="ORF">LES8486_01337</name>
    <name evidence="8" type="ORF">LES9216_01484</name>
</gene>
<dbReference type="GO" id="GO:0051287">
    <property type="term" value="F:NAD binding"/>
    <property type="evidence" value="ECO:0007669"/>
    <property type="project" value="InterPro"/>
</dbReference>
<feature type="active site" evidence="4">
    <location>
        <position position="166"/>
    </location>
</feature>
<dbReference type="SUPFAM" id="SSF51735">
    <property type="entry name" value="NAD(P)-binding Rossmann-fold domains"/>
    <property type="match status" value="1"/>
</dbReference>
<dbReference type="PIRSF" id="PIRSF000103">
    <property type="entry name" value="HIBADH"/>
    <property type="match status" value="1"/>
</dbReference>
<name>A0A2N9KF51_9LACO</name>
<dbReference type="InterPro" id="IPR006115">
    <property type="entry name" value="6PGDH_NADP-bd"/>
</dbReference>
<dbReference type="Proteomes" id="UP000239237">
    <property type="component" value="Unassembled WGS sequence"/>
</dbReference>
<dbReference type="PANTHER" id="PTHR43580:SF2">
    <property type="entry name" value="CYTOKINE-LIKE NUCLEAR FACTOR N-PAC"/>
    <property type="match status" value="1"/>
</dbReference>